<gene>
    <name evidence="1" type="ORF">RCOM_1630580</name>
</gene>
<dbReference type="GO" id="GO:0000287">
    <property type="term" value="F:magnesium ion binding"/>
    <property type="evidence" value="ECO:0007669"/>
    <property type="project" value="InterPro"/>
</dbReference>
<organism evidence="1 2">
    <name type="scientific">Ricinus communis</name>
    <name type="common">Castor bean</name>
    <dbReference type="NCBI Taxonomy" id="3988"/>
    <lineage>
        <taxon>Eukaryota</taxon>
        <taxon>Viridiplantae</taxon>
        <taxon>Streptophyta</taxon>
        <taxon>Embryophyta</taxon>
        <taxon>Tracheophyta</taxon>
        <taxon>Spermatophyta</taxon>
        <taxon>Magnoliopsida</taxon>
        <taxon>eudicotyledons</taxon>
        <taxon>Gunneridae</taxon>
        <taxon>Pentapetalae</taxon>
        <taxon>rosids</taxon>
        <taxon>fabids</taxon>
        <taxon>Malpighiales</taxon>
        <taxon>Euphorbiaceae</taxon>
        <taxon>Acalyphoideae</taxon>
        <taxon>Acalypheae</taxon>
        <taxon>Ricinus</taxon>
    </lineage>
</organism>
<dbReference type="InterPro" id="IPR004472">
    <property type="entry name" value="DTB_synth_BioD"/>
</dbReference>
<dbReference type="FunCoup" id="B9SJR4">
    <property type="interactions" value="585"/>
</dbReference>
<keyword evidence="1" id="KW-0032">Aminotransferase</keyword>
<dbReference type="Proteomes" id="UP000008311">
    <property type="component" value="Unassembled WGS sequence"/>
</dbReference>
<dbReference type="GO" id="GO:0004141">
    <property type="term" value="F:dethiobiotin synthase activity"/>
    <property type="evidence" value="ECO:0000318"/>
    <property type="project" value="GO_Central"/>
</dbReference>
<dbReference type="AlphaFoldDB" id="B9SJR4"/>
<dbReference type="EMBL" id="EQ973988">
    <property type="protein sequence ID" value="EEF36174.1"/>
    <property type="molecule type" value="Genomic_DNA"/>
</dbReference>
<dbReference type="GO" id="GO:0009102">
    <property type="term" value="P:biotin biosynthetic process"/>
    <property type="evidence" value="ECO:0000318"/>
    <property type="project" value="GO_Central"/>
</dbReference>
<protein>
    <submittedName>
        <fullName evidence="1">Adenosylmethionine-8-amino-7-oxononanoate aminotransferase, putative</fullName>
    </submittedName>
</protein>
<reference evidence="2" key="1">
    <citation type="journal article" date="2010" name="Nat. Biotechnol.">
        <title>Draft genome sequence of the oilseed species Ricinus communis.</title>
        <authorList>
            <person name="Chan A.P."/>
            <person name="Crabtree J."/>
            <person name="Zhao Q."/>
            <person name="Lorenzi H."/>
            <person name="Orvis J."/>
            <person name="Puiu D."/>
            <person name="Melake-Berhan A."/>
            <person name="Jones K.M."/>
            <person name="Redman J."/>
            <person name="Chen G."/>
            <person name="Cahoon E.B."/>
            <person name="Gedil M."/>
            <person name="Stanke M."/>
            <person name="Haas B.J."/>
            <person name="Wortman J.R."/>
            <person name="Fraser-Liggett C.M."/>
            <person name="Ravel J."/>
            <person name="Rabinowicz P.D."/>
        </authorList>
    </citation>
    <scope>NUCLEOTIDE SEQUENCE [LARGE SCALE GENOMIC DNA]</scope>
    <source>
        <strain evidence="2">cv. Hale</strain>
    </source>
</reference>
<dbReference type="Gene3D" id="3.40.50.300">
    <property type="entry name" value="P-loop containing nucleotide triphosphate hydrolases"/>
    <property type="match status" value="1"/>
</dbReference>
<dbReference type="GO" id="GO:0005829">
    <property type="term" value="C:cytosol"/>
    <property type="evidence" value="ECO:0000318"/>
    <property type="project" value="GO_Central"/>
</dbReference>
<dbReference type="InterPro" id="IPR015421">
    <property type="entry name" value="PyrdxlP-dep_Trfase_major"/>
</dbReference>
<sequence>MLHLLVRHLHRRSRRVLLIHHRKLFSTTSTSDPSPLSFPLSYPTFLIWGSNTSLGKTLISTGLASSFLLSSPGTRKFLYLKPVQTGFPSDSDSHFLFTKLHSLASRRTSLPFSLFSSNSVLKSSLPAAKSHLSLDFDANEFKFKFGMYDLNFREENKALSNDGGGADNSELICKTLFAWNDAVSPHLAAERENGVVEDAAVLESLKNELEVINKDKNGKFDSFCIVETAGGVASPGPSGTLQCDLYRPFRFPGVLVGDGRLGGISGTISAYESLKLRGYDIVAVVFEDHGLVNEVPLLSYLRNRWLQTELARDMGYAAGRFGHVMFPENVYEPALECAELLVEGVGRGWASRTYFSDNGSTAIEIALKMAFRKYFVDNRILLDSANNNTAERCIDLKVYL</sequence>
<dbReference type="PANTHER" id="PTHR43210">
    <property type="entry name" value="DETHIOBIOTIN SYNTHETASE"/>
    <property type="match status" value="1"/>
</dbReference>
<dbReference type="InterPro" id="IPR027417">
    <property type="entry name" value="P-loop_NTPase"/>
</dbReference>
<dbReference type="SUPFAM" id="SSF53383">
    <property type="entry name" value="PLP-dependent transferases"/>
    <property type="match status" value="1"/>
</dbReference>
<keyword evidence="2" id="KW-1185">Reference proteome</keyword>
<dbReference type="Pfam" id="PF13500">
    <property type="entry name" value="AAA_26"/>
    <property type="match status" value="2"/>
</dbReference>
<name>B9SJR4_RICCO</name>
<evidence type="ECO:0000313" key="1">
    <source>
        <dbReference type="EMBL" id="EEF36174.1"/>
    </source>
</evidence>
<dbReference type="CDD" id="cd03109">
    <property type="entry name" value="DTBS"/>
    <property type="match status" value="1"/>
</dbReference>
<dbReference type="InterPro" id="IPR015424">
    <property type="entry name" value="PyrdxlP-dep_Trfase"/>
</dbReference>
<dbReference type="eggNOG" id="KOG1401">
    <property type="taxonomic scope" value="Eukaryota"/>
</dbReference>
<dbReference type="STRING" id="3988.B9SJR4"/>
<evidence type="ECO:0000313" key="2">
    <source>
        <dbReference type="Proteomes" id="UP000008311"/>
    </source>
</evidence>
<keyword evidence="1" id="KW-0808">Transferase</keyword>
<dbReference type="PANTHER" id="PTHR43210:SF5">
    <property type="entry name" value="DETHIOBIOTIN SYNTHETASE"/>
    <property type="match status" value="1"/>
</dbReference>
<dbReference type="GO" id="GO:0008483">
    <property type="term" value="F:transaminase activity"/>
    <property type="evidence" value="ECO:0007669"/>
    <property type="project" value="UniProtKB-KW"/>
</dbReference>
<dbReference type="Gene3D" id="3.40.640.10">
    <property type="entry name" value="Type I PLP-dependent aspartate aminotransferase-like (Major domain)"/>
    <property type="match status" value="1"/>
</dbReference>
<dbReference type="InParanoid" id="B9SJR4"/>
<dbReference type="GO" id="GO:0005524">
    <property type="term" value="F:ATP binding"/>
    <property type="evidence" value="ECO:0007669"/>
    <property type="project" value="InterPro"/>
</dbReference>
<dbReference type="SUPFAM" id="SSF52540">
    <property type="entry name" value="P-loop containing nucleoside triphosphate hydrolases"/>
    <property type="match status" value="1"/>
</dbReference>
<proteinExistence type="predicted"/>
<accession>B9SJR4</accession>